<keyword evidence="4" id="KW-1185">Reference proteome</keyword>
<dbReference type="Pfam" id="PF09664">
    <property type="entry name" value="DUF2399"/>
    <property type="match status" value="1"/>
</dbReference>
<dbReference type="Pfam" id="PF11796">
    <property type="entry name" value="DUF3323"/>
    <property type="match status" value="1"/>
</dbReference>
<dbReference type="GO" id="GO:0003677">
    <property type="term" value="F:DNA binding"/>
    <property type="evidence" value="ECO:0007669"/>
    <property type="project" value="InterPro"/>
</dbReference>
<reference evidence="4" key="1">
    <citation type="submission" date="2009-09" db="EMBL/GenBank/DDBJ databases">
        <title>The complete chromosome of Alicyclobacillus acidocaldarius subsp. acidocaldarius DSM 446.</title>
        <authorList>
            <consortium name="US DOE Joint Genome Institute (JGI-PGF)"/>
            <person name="Lucas S."/>
            <person name="Copeland A."/>
            <person name="Lapidus A."/>
            <person name="Glavina del Rio T."/>
            <person name="Dalin E."/>
            <person name="Tice H."/>
            <person name="Bruce D."/>
            <person name="Goodwin L."/>
            <person name="Pitluck S."/>
            <person name="Kyrpides N."/>
            <person name="Mavromatis K."/>
            <person name="Ivanova N."/>
            <person name="Ovchinnikova G."/>
            <person name="Chertkov O."/>
            <person name="Sims D."/>
            <person name="Brettin T."/>
            <person name="Detter J.C."/>
            <person name="Han C."/>
            <person name="Larimer F."/>
            <person name="Land M."/>
            <person name="Hauser L."/>
            <person name="Markowitz V."/>
            <person name="Cheng J.-F."/>
            <person name="Hugenholtz P."/>
            <person name="Woyke T."/>
            <person name="Wu D."/>
            <person name="Pukall R."/>
            <person name="Klenk H.-P."/>
            <person name="Eisen J.A."/>
        </authorList>
    </citation>
    <scope>NUCLEOTIDE SEQUENCE [LARGE SCALE GENOMIC DNA]</scope>
    <source>
        <strain evidence="4">ATCC 27009 / DSM 446 / BCRC 14685 / JCM 5260 / KCTC 1825 / NBRC 15652 / NCIMB 11725 / NRRL B-14509 / 104-IA</strain>
    </source>
</reference>
<name>C8WTD8_ALIAD</name>
<proteinExistence type="predicted"/>
<feature type="domain" description="DUF2399" evidence="1">
    <location>
        <begin position="275"/>
        <end position="421"/>
    </location>
</feature>
<reference evidence="3 4" key="2">
    <citation type="journal article" date="2010" name="Stand. Genomic Sci.">
        <title>Complete genome sequence of Alicyclobacillus acidocaldarius type strain (104-IA).</title>
        <authorList>
            <person name="Mavromatis K."/>
            <person name="Sikorski J."/>
            <person name="Lapidus A."/>
            <person name="Glavina Del Rio T."/>
            <person name="Copeland A."/>
            <person name="Tice H."/>
            <person name="Cheng J.F."/>
            <person name="Lucas S."/>
            <person name="Chen F."/>
            <person name="Nolan M."/>
            <person name="Bruce D."/>
            <person name="Goodwin L."/>
            <person name="Pitluck S."/>
            <person name="Ivanova N."/>
            <person name="Ovchinnikova G."/>
            <person name="Pati A."/>
            <person name="Chen A."/>
            <person name="Palaniappan K."/>
            <person name="Land M."/>
            <person name="Hauser L."/>
            <person name="Chang Y.J."/>
            <person name="Jeffries C.D."/>
            <person name="Chain P."/>
            <person name="Meincke L."/>
            <person name="Sims D."/>
            <person name="Chertkov O."/>
            <person name="Han C."/>
            <person name="Brettin T."/>
            <person name="Detter J.C."/>
            <person name="Wahrenburg C."/>
            <person name="Rohde M."/>
            <person name="Pukall R."/>
            <person name="Goker M."/>
            <person name="Bristow J."/>
            <person name="Eisen J.A."/>
            <person name="Markowitz V."/>
            <person name="Hugenholtz P."/>
            <person name="Klenk H.P."/>
            <person name="Kyrpides N.C."/>
        </authorList>
    </citation>
    <scope>NUCLEOTIDE SEQUENCE [LARGE SCALE GENOMIC DNA]</scope>
    <source>
        <strain evidence="4">ATCC 27009 / DSM 446 / BCRC 14685 / JCM 5260 / KCTC 1825 / NBRC 15652 / NCIMB 11725 / NRRL B-14509 / 104-IA</strain>
    </source>
</reference>
<gene>
    <name evidence="3" type="ordered locus">Aaci_0632</name>
</gene>
<dbReference type="KEGG" id="aac:Aaci_0632"/>
<dbReference type="InterPro" id="IPR013495">
    <property type="entry name" value="CHP02679"/>
</dbReference>
<dbReference type="NCBIfam" id="TIGR02679">
    <property type="entry name" value="TIGR02679 family protein"/>
    <property type="match status" value="1"/>
</dbReference>
<evidence type="ECO:0000259" key="1">
    <source>
        <dbReference type="Pfam" id="PF09664"/>
    </source>
</evidence>
<dbReference type="InterPro" id="IPR024465">
    <property type="entry name" value="DUF2399"/>
</dbReference>
<dbReference type="HOGENOM" id="CLU_035709_1_0_9"/>
<dbReference type="InterPro" id="IPR036078">
    <property type="entry name" value="Spo11/TopoVI_A_sf"/>
</dbReference>
<dbReference type="InterPro" id="IPR024466">
    <property type="entry name" value="CHP02679_N"/>
</dbReference>
<dbReference type="eggNOG" id="COG4924">
    <property type="taxonomic scope" value="Bacteria"/>
</dbReference>
<dbReference type="STRING" id="521098.Aaci_0632"/>
<protein>
    <recommendedName>
        <fullName evidence="5">TIGR02679 family protein</fullName>
    </recommendedName>
</protein>
<evidence type="ECO:0000313" key="3">
    <source>
        <dbReference type="EMBL" id="ACV57680.1"/>
    </source>
</evidence>
<dbReference type="SUPFAM" id="SSF56726">
    <property type="entry name" value="DNA topoisomerase IV, alpha subunit"/>
    <property type="match status" value="1"/>
</dbReference>
<evidence type="ECO:0008006" key="5">
    <source>
        <dbReference type="Google" id="ProtNLM"/>
    </source>
</evidence>
<dbReference type="AlphaFoldDB" id="C8WTD8"/>
<dbReference type="Proteomes" id="UP000001917">
    <property type="component" value="Chromosome"/>
</dbReference>
<dbReference type="EMBL" id="CP001727">
    <property type="protein sequence ID" value="ACV57680.1"/>
    <property type="molecule type" value="Genomic_DNA"/>
</dbReference>
<organism evidence="3 4">
    <name type="scientific">Alicyclobacillus acidocaldarius subsp. acidocaldarius (strain ATCC 27009 / DSM 446 / BCRC 14685 / JCM 5260 / KCTC 1825 / NBRC 15652 / NCIMB 11725 / NRRL B-14509 / 104-IA)</name>
    <name type="common">Bacillus acidocaldarius</name>
    <dbReference type="NCBI Taxonomy" id="521098"/>
    <lineage>
        <taxon>Bacteria</taxon>
        <taxon>Bacillati</taxon>
        <taxon>Bacillota</taxon>
        <taxon>Bacilli</taxon>
        <taxon>Bacillales</taxon>
        <taxon>Alicyclobacillaceae</taxon>
        <taxon>Alicyclobacillus</taxon>
    </lineage>
</organism>
<evidence type="ECO:0000313" key="4">
    <source>
        <dbReference type="Proteomes" id="UP000001917"/>
    </source>
</evidence>
<accession>C8WTD8</accession>
<sequence length="430" mass="47298">MSDVNSAIRAALMKPGLARLWEAVRAKYQSLGRAGGTVVLLDATPEEQEAIGALLGINLFGETRIKVPLARLEAALLQSRFAITLGDALGALFGRVATRDDVRAERDRAERAFWAYLEEVAGDFRPWLEAMWEGRAPGRGLVAEWRRLFAETGRVPPLEAALGVLRALDPPPDPPVRLPILAARHLGDPHALDRTSPAGRALFAWLAWRYGGLDADEPDSAEIADGAAQDEGTSEAARAWYLRAGIRIDDVSPVVHVANWPGMSTSPMAFTLASLDGAPARRLPPRILVVENPAVFAELAERSPAPVVCSYGWPNAAVLRLLDLVTSAGSDLWYSGDFDLGGLRIGRSLWRRYGPRFVPWRFDRAMYDSFAQFGRVSLSEEERTHLTRLQEALWDSDLAVSMQAFGVKVFQEQFVDTLVEDAICMEMARP</sequence>
<dbReference type="GO" id="GO:0005694">
    <property type="term" value="C:chromosome"/>
    <property type="evidence" value="ECO:0007669"/>
    <property type="project" value="InterPro"/>
</dbReference>
<dbReference type="RefSeq" id="WP_012810041.1">
    <property type="nucleotide sequence ID" value="NC_013205.1"/>
</dbReference>
<evidence type="ECO:0000259" key="2">
    <source>
        <dbReference type="Pfam" id="PF11796"/>
    </source>
</evidence>
<feature type="domain" description="Conserved hypothetical protein CHP02679 N terminus" evidence="2">
    <location>
        <begin position="35"/>
        <end position="261"/>
    </location>
</feature>